<feature type="transmembrane region" description="Helical" evidence="8">
    <location>
        <begin position="118"/>
        <end position="142"/>
    </location>
</feature>
<feature type="transmembrane region" description="Helical" evidence="8">
    <location>
        <begin position="269"/>
        <end position="292"/>
    </location>
</feature>
<comment type="caution">
    <text evidence="10">The sequence shown here is derived from an EMBL/GenBank/DDBJ whole genome shotgun (WGS) entry which is preliminary data.</text>
</comment>
<reference evidence="10 11" key="1">
    <citation type="journal article" date="2019" name="Int. J. Syst. Evol. Microbiol.">
        <title>The Global Catalogue of Microorganisms (GCM) 10K type strain sequencing project: providing services to taxonomists for standard genome sequencing and annotation.</title>
        <authorList>
            <consortium name="The Broad Institute Genomics Platform"/>
            <consortium name="The Broad Institute Genome Sequencing Center for Infectious Disease"/>
            <person name="Wu L."/>
            <person name="Ma J."/>
        </authorList>
    </citation>
    <scope>NUCLEOTIDE SEQUENCE [LARGE SCALE GENOMIC DNA]</scope>
    <source>
        <strain evidence="10 11">WLHS5</strain>
    </source>
</reference>
<dbReference type="Gene3D" id="1.10.3720.10">
    <property type="entry name" value="MetI-like"/>
    <property type="match status" value="1"/>
</dbReference>
<dbReference type="Pfam" id="PF00528">
    <property type="entry name" value="BPD_transp_1"/>
    <property type="match status" value="1"/>
</dbReference>
<dbReference type="PANTHER" id="PTHR42929">
    <property type="entry name" value="INNER MEMBRANE ABC TRANSPORTER PERMEASE PROTEIN YDCU-RELATED-RELATED"/>
    <property type="match status" value="1"/>
</dbReference>
<feature type="transmembrane region" description="Helical" evidence="8">
    <location>
        <begin position="168"/>
        <end position="190"/>
    </location>
</feature>
<dbReference type="AlphaFoldDB" id="A0ABD5PJ21"/>
<feature type="transmembrane region" description="Helical" evidence="8">
    <location>
        <begin position="25"/>
        <end position="46"/>
    </location>
</feature>
<comment type="similarity">
    <text evidence="2">Belongs to the binding-protein-dependent transport system permease family. CysTW subfamily.</text>
</comment>
<comment type="subcellular location">
    <subcellularLocation>
        <location evidence="1 8">Cell membrane</location>
        <topology evidence="1 8">Multi-pass membrane protein</topology>
    </subcellularLocation>
</comment>
<keyword evidence="5 8" id="KW-0812">Transmembrane</keyword>
<dbReference type="Proteomes" id="UP001595898">
    <property type="component" value="Unassembled WGS sequence"/>
</dbReference>
<name>A0ABD5PJ21_9EURY</name>
<accession>A0ABD5PJ21</accession>
<dbReference type="SUPFAM" id="SSF161098">
    <property type="entry name" value="MetI-like"/>
    <property type="match status" value="1"/>
</dbReference>
<feature type="transmembrane region" description="Helical" evidence="8">
    <location>
        <begin position="211"/>
        <end position="236"/>
    </location>
</feature>
<evidence type="ECO:0000259" key="9">
    <source>
        <dbReference type="PROSITE" id="PS50928"/>
    </source>
</evidence>
<keyword evidence="7 8" id="KW-0472">Membrane</keyword>
<evidence type="ECO:0000256" key="1">
    <source>
        <dbReference type="ARBA" id="ARBA00004651"/>
    </source>
</evidence>
<dbReference type="InterPro" id="IPR000515">
    <property type="entry name" value="MetI-like"/>
</dbReference>
<protein>
    <submittedName>
        <fullName evidence="10">ABC transporter permease</fullName>
    </submittedName>
</protein>
<evidence type="ECO:0000256" key="6">
    <source>
        <dbReference type="ARBA" id="ARBA00022989"/>
    </source>
</evidence>
<dbReference type="InterPro" id="IPR035906">
    <property type="entry name" value="MetI-like_sf"/>
</dbReference>
<keyword evidence="3 8" id="KW-0813">Transport</keyword>
<dbReference type="EMBL" id="JBHSFA010000002">
    <property type="protein sequence ID" value="MFC4540582.1"/>
    <property type="molecule type" value="Genomic_DNA"/>
</dbReference>
<dbReference type="GO" id="GO:0005886">
    <property type="term" value="C:plasma membrane"/>
    <property type="evidence" value="ECO:0007669"/>
    <property type="project" value="UniProtKB-SubCell"/>
</dbReference>
<evidence type="ECO:0000256" key="7">
    <source>
        <dbReference type="ARBA" id="ARBA00023136"/>
    </source>
</evidence>
<feature type="domain" description="ABC transmembrane type-1" evidence="9">
    <location>
        <begin position="82"/>
        <end position="288"/>
    </location>
</feature>
<proteinExistence type="inferred from homology"/>
<evidence type="ECO:0000313" key="10">
    <source>
        <dbReference type="EMBL" id="MFC4540582.1"/>
    </source>
</evidence>
<evidence type="ECO:0000256" key="4">
    <source>
        <dbReference type="ARBA" id="ARBA00022475"/>
    </source>
</evidence>
<dbReference type="PROSITE" id="PS50928">
    <property type="entry name" value="ABC_TM1"/>
    <property type="match status" value="1"/>
</dbReference>
<keyword evidence="11" id="KW-1185">Reference proteome</keyword>
<dbReference type="PANTHER" id="PTHR42929:SF1">
    <property type="entry name" value="INNER MEMBRANE ABC TRANSPORTER PERMEASE PROTEIN YDCU-RELATED"/>
    <property type="match status" value="1"/>
</dbReference>
<evidence type="ECO:0000256" key="2">
    <source>
        <dbReference type="ARBA" id="ARBA00007069"/>
    </source>
</evidence>
<dbReference type="RefSeq" id="WP_250138749.1">
    <property type="nucleotide sequence ID" value="NZ_JALIQP010000001.1"/>
</dbReference>
<evidence type="ECO:0000256" key="5">
    <source>
        <dbReference type="ARBA" id="ARBA00022692"/>
    </source>
</evidence>
<keyword evidence="4" id="KW-1003">Cell membrane</keyword>
<keyword evidence="6 8" id="KW-1133">Transmembrane helix</keyword>
<evidence type="ECO:0000256" key="3">
    <source>
        <dbReference type="ARBA" id="ARBA00022448"/>
    </source>
</evidence>
<sequence length="302" mass="32876">MSTADRRLLGRLEARIRRSNNSSMLLLLPLLAFELVFFVVPVLYLLRISLYEQSESGAYTEGTWTLSSYVEILTSGYVHELMLFTFKFAVVTTVVTVAAAIVYAYAIWRSQGLVRTALLFGVVLPLLTTLVVRLYAWVVLLAPDGTINDFLLATSIVSDPATLMNNTFGVVVGQTYIAFPYAVLAIFSVLSAMDWEIVEAARDLGASRPRSVLEVVIPQMVPGIVVATVITFAWAVGAYAAPSLLGSAGETTFAMHVDHLMLTQFNWPAASALALIILALVLASVVLLFAVLDRWGGDVDYA</sequence>
<organism evidence="10 11">
    <name type="scientific">Halosolutus amylolyticus</name>
    <dbReference type="NCBI Taxonomy" id="2932267"/>
    <lineage>
        <taxon>Archaea</taxon>
        <taxon>Methanobacteriati</taxon>
        <taxon>Methanobacteriota</taxon>
        <taxon>Stenosarchaea group</taxon>
        <taxon>Halobacteria</taxon>
        <taxon>Halobacteriales</taxon>
        <taxon>Natrialbaceae</taxon>
        <taxon>Halosolutus</taxon>
    </lineage>
</organism>
<feature type="transmembrane region" description="Helical" evidence="8">
    <location>
        <begin position="81"/>
        <end position="106"/>
    </location>
</feature>
<dbReference type="CDD" id="cd06261">
    <property type="entry name" value="TM_PBP2"/>
    <property type="match status" value="1"/>
</dbReference>
<gene>
    <name evidence="10" type="ORF">ACFO5R_01415</name>
</gene>
<evidence type="ECO:0000313" key="11">
    <source>
        <dbReference type="Proteomes" id="UP001595898"/>
    </source>
</evidence>
<evidence type="ECO:0000256" key="8">
    <source>
        <dbReference type="RuleBase" id="RU363032"/>
    </source>
</evidence>